<protein>
    <submittedName>
        <fullName evidence="8">Lipopolysaccharide biosynthesis protein</fullName>
    </submittedName>
</protein>
<dbReference type="EMBL" id="JADIKF010000039">
    <property type="protein sequence ID" value="MBM7130056.1"/>
    <property type="molecule type" value="Genomic_DNA"/>
</dbReference>
<feature type="transmembrane region" description="Helical" evidence="7">
    <location>
        <begin position="324"/>
        <end position="344"/>
    </location>
</feature>
<name>A0ABS2KFX2_9GAMM</name>
<feature type="transmembrane region" description="Helical" evidence="7">
    <location>
        <begin position="365"/>
        <end position="393"/>
    </location>
</feature>
<feature type="transmembrane region" description="Helical" evidence="7">
    <location>
        <begin position="12"/>
        <end position="32"/>
    </location>
</feature>
<keyword evidence="9" id="KW-1185">Reference proteome</keyword>
<dbReference type="Pfam" id="PF13440">
    <property type="entry name" value="Polysacc_synt_3"/>
    <property type="match status" value="1"/>
</dbReference>
<feature type="transmembrane region" description="Helical" evidence="7">
    <location>
        <begin position="112"/>
        <end position="134"/>
    </location>
</feature>
<proteinExistence type="inferred from homology"/>
<feature type="transmembrane region" description="Helical" evidence="7">
    <location>
        <begin position="252"/>
        <end position="273"/>
    </location>
</feature>
<evidence type="ECO:0000256" key="1">
    <source>
        <dbReference type="ARBA" id="ARBA00004651"/>
    </source>
</evidence>
<feature type="transmembrane region" description="Helical" evidence="7">
    <location>
        <begin position="169"/>
        <end position="189"/>
    </location>
</feature>
<keyword evidence="6 7" id="KW-0472">Membrane</keyword>
<feature type="transmembrane region" description="Helical" evidence="7">
    <location>
        <begin position="285"/>
        <end position="304"/>
    </location>
</feature>
<evidence type="ECO:0000256" key="6">
    <source>
        <dbReference type="ARBA" id="ARBA00023136"/>
    </source>
</evidence>
<accession>A0ABS2KFX2</accession>
<dbReference type="CDD" id="cd13127">
    <property type="entry name" value="MATE_tuaB_like"/>
    <property type="match status" value="1"/>
</dbReference>
<evidence type="ECO:0000313" key="9">
    <source>
        <dbReference type="Proteomes" id="UP001430193"/>
    </source>
</evidence>
<feature type="transmembrane region" description="Helical" evidence="7">
    <location>
        <begin position="146"/>
        <end position="163"/>
    </location>
</feature>
<reference evidence="8" key="1">
    <citation type="submission" date="2020-10" db="EMBL/GenBank/DDBJ databases">
        <title>Phylogeny of dyella-like bacteria.</title>
        <authorList>
            <person name="Fu J."/>
        </authorList>
    </citation>
    <scope>NUCLEOTIDE SEQUENCE</scope>
    <source>
        <strain evidence="8">DHON07</strain>
    </source>
</reference>
<comment type="caution">
    <text evidence="8">The sequence shown here is derived from an EMBL/GenBank/DDBJ whole genome shotgun (WGS) entry which is preliminary data.</text>
</comment>
<dbReference type="InterPro" id="IPR050833">
    <property type="entry name" value="Poly_Biosynth_Transport"/>
</dbReference>
<keyword evidence="3" id="KW-1003">Cell membrane</keyword>
<evidence type="ECO:0000256" key="2">
    <source>
        <dbReference type="ARBA" id="ARBA00007430"/>
    </source>
</evidence>
<evidence type="ECO:0000256" key="3">
    <source>
        <dbReference type="ARBA" id="ARBA00022475"/>
    </source>
</evidence>
<evidence type="ECO:0000256" key="4">
    <source>
        <dbReference type="ARBA" id="ARBA00022692"/>
    </source>
</evidence>
<evidence type="ECO:0000256" key="7">
    <source>
        <dbReference type="SAM" id="Phobius"/>
    </source>
</evidence>
<dbReference type="PANTHER" id="PTHR30250:SF10">
    <property type="entry name" value="LIPOPOLYSACCHARIDE BIOSYNTHESIS PROTEIN WZXC"/>
    <property type="match status" value="1"/>
</dbReference>
<dbReference type="Proteomes" id="UP001430193">
    <property type="component" value="Unassembled WGS sequence"/>
</dbReference>
<gene>
    <name evidence="8" type="ORF">ISS99_10990</name>
</gene>
<evidence type="ECO:0000256" key="5">
    <source>
        <dbReference type="ARBA" id="ARBA00022989"/>
    </source>
</evidence>
<feature type="transmembrane region" description="Helical" evidence="7">
    <location>
        <begin position="44"/>
        <end position="66"/>
    </location>
</feature>
<dbReference type="PANTHER" id="PTHR30250">
    <property type="entry name" value="PST FAMILY PREDICTED COLANIC ACID TRANSPORTER"/>
    <property type="match status" value="1"/>
</dbReference>
<feature type="transmembrane region" description="Helical" evidence="7">
    <location>
        <begin position="442"/>
        <end position="460"/>
    </location>
</feature>
<feature type="transmembrane region" description="Helical" evidence="7">
    <location>
        <begin position="413"/>
        <end position="430"/>
    </location>
</feature>
<comment type="similarity">
    <text evidence="2">Belongs to the polysaccharide synthase family.</text>
</comment>
<feature type="transmembrane region" description="Helical" evidence="7">
    <location>
        <begin position="210"/>
        <end position="232"/>
    </location>
</feature>
<keyword evidence="4 7" id="KW-0812">Transmembrane</keyword>
<sequence length="482" mass="52268">MLKARALSATMWSGADIILRQAMQFLFTIALVRMLSPTDFGTVALLTLFTGIATAVVDGGFSAALIQNQRVDHVDESTVFWCNLVIGVVVAVAYCAIGPLVAIFYAQPVLSSLMSVMAVNVFLGALGTIHRTLLTKQLNFRLQMRVGLVSAVVSGCVAILMALNGYGVWALVAQIVTMTAVSTCLFWVWHPWRPAWVWSASSAQKLFGFGGYHLVSGVLDVVYAKFYTLVIGKLYSARELGYYNNADNTSQLPGAFLVGVLTRVALPMFSFAADDKSKLRRGVQLSVRGVILINAPAMFGMAALADPLVRVLFGAQWLPAVPSLRVLCLACILLPLHVINLNVLMAQGHSKLMLRLEVIKKVLGVVLTCIGALFGVLGVAWSQVIFSVLALFINAHYSKRFLQYGFVEQLLDFSPPLVVAGLMALVVYLVSQTWHASPAEKLVGLVILGGSLYFFATFVFRLKAVRDVAELIVATSSRKLGD</sequence>
<organism evidence="8 9">
    <name type="scientific">Dyella mobilis</name>
    <dbReference type="NCBI Taxonomy" id="1849582"/>
    <lineage>
        <taxon>Bacteria</taxon>
        <taxon>Pseudomonadati</taxon>
        <taxon>Pseudomonadota</taxon>
        <taxon>Gammaproteobacteria</taxon>
        <taxon>Lysobacterales</taxon>
        <taxon>Rhodanobacteraceae</taxon>
        <taxon>Dyella</taxon>
    </lineage>
</organism>
<evidence type="ECO:0000313" key="8">
    <source>
        <dbReference type="EMBL" id="MBM7130056.1"/>
    </source>
</evidence>
<comment type="subcellular location">
    <subcellularLocation>
        <location evidence="1">Cell membrane</location>
        <topology evidence="1">Multi-pass membrane protein</topology>
    </subcellularLocation>
</comment>
<dbReference type="RefSeq" id="WP_204631677.1">
    <property type="nucleotide sequence ID" value="NZ_BSOC01000002.1"/>
</dbReference>
<keyword evidence="5 7" id="KW-1133">Transmembrane helix</keyword>
<feature type="transmembrane region" description="Helical" evidence="7">
    <location>
        <begin position="78"/>
        <end position="106"/>
    </location>
</feature>